<dbReference type="Proteomes" id="UP000015102">
    <property type="component" value="Unassembled WGS sequence"/>
</dbReference>
<dbReference type="EMBL" id="CAQQ02159310">
    <property type="status" value="NOT_ANNOTATED_CDS"/>
    <property type="molecule type" value="Genomic_DNA"/>
</dbReference>
<evidence type="ECO:0000313" key="1">
    <source>
        <dbReference type="EnsemblMetazoa" id="MESCA005655-PA"/>
    </source>
</evidence>
<dbReference type="AlphaFoldDB" id="T1GPW0"/>
<organism evidence="1 2">
    <name type="scientific">Megaselia scalaris</name>
    <name type="common">Humpbacked fly</name>
    <name type="synonym">Phora scalaris</name>
    <dbReference type="NCBI Taxonomy" id="36166"/>
    <lineage>
        <taxon>Eukaryota</taxon>
        <taxon>Metazoa</taxon>
        <taxon>Ecdysozoa</taxon>
        <taxon>Arthropoda</taxon>
        <taxon>Hexapoda</taxon>
        <taxon>Insecta</taxon>
        <taxon>Pterygota</taxon>
        <taxon>Neoptera</taxon>
        <taxon>Endopterygota</taxon>
        <taxon>Diptera</taxon>
        <taxon>Brachycera</taxon>
        <taxon>Muscomorpha</taxon>
        <taxon>Platypezoidea</taxon>
        <taxon>Phoridae</taxon>
        <taxon>Megaseliini</taxon>
        <taxon>Megaselia</taxon>
    </lineage>
</organism>
<dbReference type="HOGENOM" id="CLU_1549394_0_0_1"/>
<protein>
    <submittedName>
        <fullName evidence="1">Uncharacterized protein</fullName>
    </submittedName>
</protein>
<dbReference type="EnsemblMetazoa" id="MESCA005655-RA">
    <property type="protein sequence ID" value="MESCA005655-PA"/>
    <property type="gene ID" value="MESCA005655"/>
</dbReference>
<proteinExistence type="predicted"/>
<sequence>MKKLDISIWKHVAQDKTTWKRLDGKIVSNTIDNEIISKAIDILFNIQGALMIFVRALLERRTYLLHGVSCQGLLIFVCSKLPCWRRDSTGMLPQPQLGNPSVQLKRNIILFLLTLSGVPKTEQILKSWSTSLLPGNNGRKVYNSAIIHPIAHKSIALLYRVECRRTSGALYLE</sequence>
<evidence type="ECO:0000313" key="2">
    <source>
        <dbReference type="Proteomes" id="UP000015102"/>
    </source>
</evidence>
<accession>T1GPW0</accession>
<dbReference type="EMBL" id="CAQQ02159311">
    <property type="status" value="NOT_ANNOTATED_CDS"/>
    <property type="molecule type" value="Genomic_DNA"/>
</dbReference>
<name>T1GPW0_MEGSC</name>
<reference evidence="1" key="2">
    <citation type="submission" date="2015-06" db="UniProtKB">
        <authorList>
            <consortium name="EnsemblMetazoa"/>
        </authorList>
    </citation>
    <scope>IDENTIFICATION</scope>
</reference>
<reference evidence="2" key="1">
    <citation type="submission" date="2013-02" db="EMBL/GenBank/DDBJ databases">
        <authorList>
            <person name="Hughes D."/>
        </authorList>
    </citation>
    <scope>NUCLEOTIDE SEQUENCE</scope>
    <source>
        <strain>Durham</strain>
        <strain evidence="2">NC isolate 2 -- Noor lab</strain>
    </source>
</reference>
<keyword evidence="2" id="KW-1185">Reference proteome</keyword>